<organism evidence="1 2">
    <name type="scientific">Brassica cretica</name>
    <name type="common">Mustard</name>
    <dbReference type="NCBI Taxonomy" id="69181"/>
    <lineage>
        <taxon>Eukaryota</taxon>
        <taxon>Viridiplantae</taxon>
        <taxon>Streptophyta</taxon>
        <taxon>Embryophyta</taxon>
        <taxon>Tracheophyta</taxon>
        <taxon>Spermatophyta</taxon>
        <taxon>Magnoliopsida</taxon>
        <taxon>eudicotyledons</taxon>
        <taxon>Gunneridae</taxon>
        <taxon>Pentapetalae</taxon>
        <taxon>rosids</taxon>
        <taxon>malvids</taxon>
        <taxon>Brassicales</taxon>
        <taxon>Brassicaceae</taxon>
        <taxon>Brassiceae</taxon>
        <taxon>Brassica</taxon>
    </lineage>
</organism>
<sequence length="170" mass="19231">MANLTYSGPVQADAEVVWNVNLHEVREIIVSVGWMNTLTNLRAFSLRIVREYLAICFGSDNLDKAVAYLTVGHKNRWYKCCVPCEKVYAVLYALVQKKPIDFGRLVYDQILDTAGQSNGRQPIGFPNLIHEVLVHQCAIRPLVGDGELIGRPMYLWRMREASVPLDVSPQ</sequence>
<evidence type="ECO:0000313" key="1">
    <source>
        <dbReference type="EMBL" id="KAF3537645.1"/>
    </source>
</evidence>
<name>A0A8S9Q1H8_BRACR</name>
<gene>
    <name evidence="1" type="ORF">F2Q69_00022012</name>
</gene>
<dbReference type="Proteomes" id="UP000712600">
    <property type="component" value="Unassembled WGS sequence"/>
</dbReference>
<accession>A0A8S9Q1H8</accession>
<dbReference type="EMBL" id="QGKX02001290">
    <property type="protein sequence ID" value="KAF3537645.1"/>
    <property type="molecule type" value="Genomic_DNA"/>
</dbReference>
<comment type="caution">
    <text evidence="1">The sequence shown here is derived from an EMBL/GenBank/DDBJ whole genome shotgun (WGS) entry which is preliminary data.</text>
</comment>
<protein>
    <submittedName>
        <fullName evidence="1">Uncharacterized protein</fullName>
    </submittedName>
</protein>
<dbReference type="AlphaFoldDB" id="A0A8S9Q1H8"/>
<proteinExistence type="predicted"/>
<evidence type="ECO:0000313" key="2">
    <source>
        <dbReference type="Proteomes" id="UP000712600"/>
    </source>
</evidence>
<reference evidence="1" key="1">
    <citation type="submission" date="2019-12" db="EMBL/GenBank/DDBJ databases">
        <title>Genome sequencing and annotation of Brassica cretica.</title>
        <authorList>
            <person name="Studholme D.J."/>
            <person name="Sarris P."/>
        </authorList>
    </citation>
    <scope>NUCLEOTIDE SEQUENCE</scope>
    <source>
        <strain evidence="1">PFS-109/04</strain>
        <tissue evidence="1">Leaf</tissue>
    </source>
</reference>